<evidence type="ECO:0000313" key="6">
    <source>
        <dbReference type="Proteomes" id="UP000307173"/>
    </source>
</evidence>
<dbReference type="InterPro" id="IPR000608">
    <property type="entry name" value="UBC"/>
</dbReference>
<dbReference type="OrthoDB" id="406833at2759"/>
<keyword evidence="3" id="KW-0067">ATP-binding</keyword>
<dbReference type="STRING" id="52247.A0A4T0WXX5"/>
<evidence type="ECO:0000313" key="5">
    <source>
        <dbReference type="EMBL" id="TID18193.1"/>
    </source>
</evidence>
<dbReference type="SUPFAM" id="SSF54495">
    <property type="entry name" value="UBC-like"/>
    <property type="match status" value="1"/>
</dbReference>
<dbReference type="InterPro" id="IPR016135">
    <property type="entry name" value="UBQ-conjugating_enzyme/RWD"/>
</dbReference>
<evidence type="ECO:0000259" key="4">
    <source>
        <dbReference type="PROSITE" id="PS50127"/>
    </source>
</evidence>
<name>A0A4T0WXX5_9ASCO</name>
<dbReference type="EMBL" id="SELW01000612">
    <property type="protein sequence ID" value="TID18193.1"/>
    <property type="molecule type" value="Genomic_DNA"/>
</dbReference>
<dbReference type="InterPro" id="IPR050113">
    <property type="entry name" value="Ub_conjugating_enzyme"/>
</dbReference>
<protein>
    <recommendedName>
        <fullName evidence="4">UBC core domain-containing protein</fullName>
    </recommendedName>
</protein>
<dbReference type="Proteomes" id="UP000307173">
    <property type="component" value="Unassembled WGS sequence"/>
</dbReference>
<reference evidence="5 6" key="1">
    <citation type="journal article" date="2019" name="Front. Genet.">
        <title>Whole-Genome Sequencing of the Opportunistic Yeast Pathogen Candida inconspicua Uncovers Its Hybrid Origin.</title>
        <authorList>
            <person name="Mixao V."/>
            <person name="Hansen A.P."/>
            <person name="Saus E."/>
            <person name="Boekhout T."/>
            <person name="Lass-Florl C."/>
            <person name="Gabaldon T."/>
        </authorList>
    </citation>
    <scope>NUCLEOTIDE SEQUENCE [LARGE SCALE GENOMIC DNA]</scope>
    <source>
        <strain evidence="5 6">CBS 180</strain>
    </source>
</reference>
<dbReference type="CDD" id="cd23808">
    <property type="entry name" value="UBCc_UBE2W"/>
    <property type="match status" value="1"/>
</dbReference>
<dbReference type="SMART" id="SM00212">
    <property type="entry name" value="UBCc"/>
    <property type="match status" value="1"/>
</dbReference>
<gene>
    <name evidence="5" type="ORF">CANINC_003934</name>
</gene>
<dbReference type="PANTHER" id="PTHR24067">
    <property type="entry name" value="UBIQUITIN-CONJUGATING ENZYME E2"/>
    <property type="match status" value="1"/>
</dbReference>
<evidence type="ECO:0000256" key="3">
    <source>
        <dbReference type="ARBA" id="ARBA00022840"/>
    </source>
</evidence>
<dbReference type="Gene3D" id="3.10.110.10">
    <property type="entry name" value="Ubiquitin Conjugating Enzyme"/>
    <property type="match status" value="1"/>
</dbReference>
<keyword evidence="1" id="KW-0547">Nucleotide-binding</keyword>
<organism evidence="5 6">
    <name type="scientific">Pichia inconspicua</name>
    <dbReference type="NCBI Taxonomy" id="52247"/>
    <lineage>
        <taxon>Eukaryota</taxon>
        <taxon>Fungi</taxon>
        <taxon>Dikarya</taxon>
        <taxon>Ascomycota</taxon>
        <taxon>Saccharomycotina</taxon>
        <taxon>Pichiomycetes</taxon>
        <taxon>Pichiales</taxon>
        <taxon>Pichiaceae</taxon>
        <taxon>Pichia</taxon>
    </lineage>
</organism>
<feature type="domain" description="UBC core" evidence="4">
    <location>
        <begin position="4"/>
        <end position="155"/>
    </location>
</feature>
<dbReference type="AlphaFoldDB" id="A0A4T0WXX5"/>
<evidence type="ECO:0000256" key="1">
    <source>
        <dbReference type="ARBA" id="ARBA00022741"/>
    </source>
</evidence>
<accession>A0A4T0WXX5</accession>
<dbReference type="GO" id="GO:0005524">
    <property type="term" value="F:ATP binding"/>
    <property type="evidence" value="ECO:0007669"/>
    <property type="project" value="UniProtKB-KW"/>
</dbReference>
<keyword evidence="6" id="KW-1185">Reference proteome</keyword>
<keyword evidence="2" id="KW-0833">Ubl conjugation pathway</keyword>
<dbReference type="Pfam" id="PF00179">
    <property type="entry name" value="UQ_con"/>
    <property type="match status" value="1"/>
</dbReference>
<dbReference type="PROSITE" id="PS50127">
    <property type="entry name" value="UBC_2"/>
    <property type="match status" value="1"/>
</dbReference>
<proteinExistence type="predicted"/>
<sequence length="155" mass="17342">MSLVARKRLAKEVKELAQTSLSDGTLSLSPDSDSDNLENVLIDIRIVGNPLYDDSVTYRISYKPDSEYPFTAPAVTFVGPEIPMHPHIYSNGHICLNILYDGWSPVQTMTSVALSLQSMILQNTVLERPPGDEQYCSRAPANPRDSRWVFHDDNC</sequence>
<comment type="caution">
    <text evidence="5">The sequence shown here is derived from an EMBL/GenBank/DDBJ whole genome shotgun (WGS) entry which is preliminary data.</text>
</comment>
<evidence type="ECO:0000256" key="2">
    <source>
        <dbReference type="ARBA" id="ARBA00022786"/>
    </source>
</evidence>